<dbReference type="PANTHER" id="PTHR34206">
    <property type="entry name" value="OS06G0193300 PROTEIN"/>
    <property type="match status" value="1"/>
</dbReference>
<dbReference type="PANTHER" id="PTHR34206:SF1">
    <property type="entry name" value="OS10G0390701 PROTEIN"/>
    <property type="match status" value="1"/>
</dbReference>
<evidence type="ECO:0000313" key="2">
    <source>
        <dbReference type="Proteomes" id="UP000593562"/>
    </source>
</evidence>
<sequence length="106" mass="11893">MAVICFSSPNILAQKSGPVVKPAYKTMMLKQGQVPLKKVPKILVRSSSFTNKVFEDRSEGIICYRDNNGEIVCEGYDEGPRSPQQISRTVHHLSWFQAAPDIEPKE</sequence>
<gene>
    <name evidence="1" type="ORF">HS088_TW18G00771</name>
</gene>
<dbReference type="EMBL" id="JAAARO010000018">
    <property type="protein sequence ID" value="KAF5732082.1"/>
    <property type="molecule type" value="Genomic_DNA"/>
</dbReference>
<keyword evidence="2" id="KW-1185">Reference proteome</keyword>
<evidence type="ECO:0000313" key="1">
    <source>
        <dbReference type="EMBL" id="KAF5732082.1"/>
    </source>
</evidence>
<comment type="caution">
    <text evidence="1">The sequence shown here is derived from an EMBL/GenBank/DDBJ whole genome shotgun (WGS) entry which is preliminary data.</text>
</comment>
<organism evidence="1 2">
    <name type="scientific">Tripterygium wilfordii</name>
    <name type="common">Thunder God vine</name>
    <dbReference type="NCBI Taxonomy" id="458696"/>
    <lineage>
        <taxon>Eukaryota</taxon>
        <taxon>Viridiplantae</taxon>
        <taxon>Streptophyta</taxon>
        <taxon>Embryophyta</taxon>
        <taxon>Tracheophyta</taxon>
        <taxon>Spermatophyta</taxon>
        <taxon>Magnoliopsida</taxon>
        <taxon>eudicotyledons</taxon>
        <taxon>Gunneridae</taxon>
        <taxon>Pentapetalae</taxon>
        <taxon>rosids</taxon>
        <taxon>fabids</taxon>
        <taxon>Celastrales</taxon>
        <taxon>Celastraceae</taxon>
        <taxon>Tripterygium</taxon>
    </lineage>
</organism>
<accession>A0A7J7CDA2</accession>
<proteinExistence type="predicted"/>
<dbReference type="AlphaFoldDB" id="A0A7J7CDA2"/>
<protein>
    <submittedName>
        <fullName evidence="1">Uncharacterized protein</fullName>
    </submittedName>
</protein>
<name>A0A7J7CDA2_TRIWF</name>
<dbReference type="InParanoid" id="A0A7J7CDA2"/>
<dbReference type="Proteomes" id="UP000593562">
    <property type="component" value="Unassembled WGS sequence"/>
</dbReference>
<reference evidence="1 2" key="1">
    <citation type="journal article" date="2020" name="Nat. Commun.">
        <title>Genome of Tripterygium wilfordii and identification of cytochrome P450 involved in triptolide biosynthesis.</title>
        <authorList>
            <person name="Tu L."/>
            <person name="Su P."/>
            <person name="Zhang Z."/>
            <person name="Gao L."/>
            <person name="Wang J."/>
            <person name="Hu T."/>
            <person name="Zhou J."/>
            <person name="Zhang Y."/>
            <person name="Zhao Y."/>
            <person name="Liu Y."/>
            <person name="Song Y."/>
            <person name="Tong Y."/>
            <person name="Lu Y."/>
            <person name="Yang J."/>
            <person name="Xu C."/>
            <person name="Jia M."/>
            <person name="Peters R.J."/>
            <person name="Huang L."/>
            <person name="Gao W."/>
        </authorList>
    </citation>
    <scope>NUCLEOTIDE SEQUENCE [LARGE SCALE GENOMIC DNA]</scope>
    <source>
        <strain evidence="2">cv. XIE 37</strain>
        <tissue evidence="1">Leaf</tissue>
    </source>
</reference>